<dbReference type="InterPro" id="IPR027417">
    <property type="entry name" value="P-loop_NTPase"/>
</dbReference>
<dbReference type="EMBL" id="BMAW01098361">
    <property type="protein sequence ID" value="GFS84373.1"/>
    <property type="molecule type" value="Genomic_DNA"/>
</dbReference>
<comment type="caution">
    <text evidence="2">The sequence shown here is derived from an EMBL/GenBank/DDBJ whole genome shotgun (WGS) entry which is preliminary data.</text>
</comment>
<dbReference type="Proteomes" id="UP000887013">
    <property type="component" value="Unassembled WGS sequence"/>
</dbReference>
<proteinExistence type="predicted"/>
<gene>
    <name evidence="2" type="primary">NCL1_23928</name>
    <name evidence="2" type="ORF">NPIL_454121</name>
</gene>
<accession>A0A8X6MYD9</accession>
<evidence type="ECO:0000313" key="3">
    <source>
        <dbReference type="Proteomes" id="UP000887013"/>
    </source>
</evidence>
<dbReference type="AlphaFoldDB" id="A0A8X6MYD9"/>
<organism evidence="2 3">
    <name type="scientific">Nephila pilipes</name>
    <name type="common">Giant wood spider</name>
    <name type="synonym">Nephila maculata</name>
    <dbReference type="NCBI Taxonomy" id="299642"/>
    <lineage>
        <taxon>Eukaryota</taxon>
        <taxon>Metazoa</taxon>
        <taxon>Ecdysozoa</taxon>
        <taxon>Arthropoda</taxon>
        <taxon>Chelicerata</taxon>
        <taxon>Arachnida</taxon>
        <taxon>Araneae</taxon>
        <taxon>Araneomorphae</taxon>
        <taxon>Entelegynae</taxon>
        <taxon>Araneoidea</taxon>
        <taxon>Nephilidae</taxon>
        <taxon>Nephila</taxon>
    </lineage>
</organism>
<dbReference type="OrthoDB" id="6513853at2759"/>
<feature type="non-terminal residue" evidence="2">
    <location>
        <position position="142"/>
    </location>
</feature>
<dbReference type="InterPro" id="IPR003439">
    <property type="entry name" value="ABC_transporter-like_ATP-bd"/>
</dbReference>
<dbReference type="GO" id="GO:0005524">
    <property type="term" value="F:ATP binding"/>
    <property type="evidence" value="ECO:0007669"/>
    <property type="project" value="InterPro"/>
</dbReference>
<name>A0A8X6MYD9_NEPPI</name>
<dbReference type="Pfam" id="PF00005">
    <property type="entry name" value="ABC_tran"/>
    <property type="match status" value="1"/>
</dbReference>
<dbReference type="Gene3D" id="3.40.50.300">
    <property type="entry name" value="P-loop containing nucleotide triphosphate hydrolases"/>
    <property type="match status" value="1"/>
</dbReference>
<evidence type="ECO:0000313" key="2">
    <source>
        <dbReference type="EMBL" id="GFS84373.1"/>
    </source>
</evidence>
<keyword evidence="3" id="KW-1185">Reference proteome</keyword>
<feature type="domain" description="ABC transporter" evidence="1">
    <location>
        <begin position="20"/>
        <end position="56"/>
    </location>
</feature>
<dbReference type="GO" id="GO:0016887">
    <property type="term" value="F:ATP hydrolysis activity"/>
    <property type="evidence" value="ECO:0007669"/>
    <property type="project" value="InterPro"/>
</dbReference>
<evidence type="ECO:0000259" key="1">
    <source>
        <dbReference type="Pfam" id="PF00005"/>
    </source>
</evidence>
<sequence length="142" mass="15466">DPVVVENATFSWTKEDTPALTNLNFRAPEGKLVAVVGQVGAGKSSLLSALLGDMVKCKTTTKEVFFEAILQAMENTTTSEGLLHIANSVEANLSDALANPHQNDEQSQYIIDLHEVLGVVRNLFAQIREKEIVREANLLCEA</sequence>
<protein>
    <submittedName>
        <fullName evidence="2">Multidrug resistance-associated protein 1</fullName>
    </submittedName>
</protein>
<reference evidence="2" key="1">
    <citation type="submission" date="2020-08" db="EMBL/GenBank/DDBJ databases">
        <title>Multicomponent nature underlies the extraordinary mechanical properties of spider dragline silk.</title>
        <authorList>
            <person name="Kono N."/>
            <person name="Nakamura H."/>
            <person name="Mori M."/>
            <person name="Yoshida Y."/>
            <person name="Ohtoshi R."/>
            <person name="Malay A.D."/>
            <person name="Moran D.A.P."/>
            <person name="Tomita M."/>
            <person name="Numata K."/>
            <person name="Arakawa K."/>
        </authorList>
    </citation>
    <scope>NUCLEOTIDE SEQUENCE</scope>
</reference>
<dbReference type="SUPFAM" id="SSF52540">
    <property type="entry name" value="P-loop containing nucleoside triphosphate hydrolases"/>
    <property type="match status" value="1"/>
</dbReference>